<dbReference type="PANTHER" id="PTHR35894">
    <property type="entry name" value="GENERAL SECRETION PATHWAY PROTEIN A-RELATED"/>
    <property type="match status" value="1"/>
</dbReference>
<dbReference type="Gene3D" id="3.40.50.300">
    <property type="entry name" value="P-loop containing nucleotide triphosphate hydrolases"/>
    <property type="match status" value="1"/>
</dbReference>
<proteinExistence type="predicted"/>
<gene>
    <name evidence="3" type="ORF">QJU78_05910</name>
</gene>
<dbReference type="GO" id="GO:0016887">
    <property type="term" value="F:ATP hydrolysis activity"/>
    <property type="evidence" value="ECO:0007669"/>
    <property type="project" value="InterPro"/>
</dbReference>
<name>A0AAW8CN81_9PAST</name>
<evidence type="ECO:0000256" key="1">
    <source>
        <dbReference type="SAM" id="Coils"/>
    </source>
</evidence>
<reference evidence="3" key="1">
    <citation type="journal article" date="2023" name="Front. Microbiol.">
        <title>Phylogeography and host specificity of Pasteurellaceae pathogenic to sea-farmed fish in the north-east Atlantic.</title>
        <authorList>
            <person name="Gulla S."/>
            <person name="Colquhoun D.J."/>
            <person name="Olsen A.B."/>
            <person name="Spilsberg B."/>
            <person name="Lagesen K."/>
            <person name="Aakesson C.P."/>
            <person name="Strom S."/>
            <person name="Manji F."/>
            <person name="Birkbeck T.H."/>
            <person name="Nilsen H.K."/>
        </authorList>
    </citation>
    <scope>NUCLEOTIDE SEQUENCE</scope>
    <source>
        <strain evidence="3">VIB1234</strain>
    </source>
</reference>
<dbReference type="GO" id="GO:0003677">
    <property type="term" value="F:DNA binding"/>
    <property type="evidence" value="ECO:0007669"/>
    <property type="project" value="InterPro"/>
</dbReference>
<dbReference type="EMBL" id="JASAYJ010000010">
    <property type="protein sequence ID" value="MDP8187307.1"/>
    <property type="molecule type" value="Genomic_DNA"/>
</dbReference>
<dbReference type="InterPro" id="IPR010982">
    <property type="entry name" value="Lambda_DNA-bd_dom_sf"/>
</dbReference>
<dbReference type="Gene3D" id="1.10.260.40">
    <property type="entry name" value="lambda repressor-like DNA-binding domains"/>
    <property type="match status" value="1"/>
</dbReference>
<feature type="coiled-coil region" evidence="1">
    <location>
        <begin position="37"/>
        <end position="64"/>
    </location>
</feature>
<dbReference type="InterPro" id="IPR049945">
    <property type="entry name" value="AAA_22"/>
</dbReference>
<dbReference type="InterPro" id="IPR052026">
    <property type="entry name" value="ExeA_AAA_ATPase_DNA-bind"/>
</dbReference>
<dbReference type="InterPro" id="IPR036733">
    <property type="entry name" value="B_transposit_C_sf"/>
</dbReference>
<dbReference type="RefSeq" id="WP_211597951.1">
    <property type="nucleotide sequence ID" value="NZ_JAGRQI010000010.1"/>
</dbReference>
<dbReference type="InterPro" id="IPR009084">
    <property type="entry name" value="B_transpositn_C"/>
</dbReference>
<protein>
    <submittedName>
        <fullName evidence="3">AAA family ATPase</fullName>
    </submittedName>
</protein>
<dbReference type="PANTHER" id="PTHR35894:SF5">
    <property type="entry name" value="MU-LIKE PROPHAGE FLUMU DNA TRANSPOSITION PROTEIN B"/>
    <property type="match status" value="1"/>
</dbReference>
<dbReference type="GO" id="GO:0006313">
    <property type="term" value="P:DNA transposition"/>
    <property type="evidence" value="ECO:0007669"/>
    <property type="project" value="InterPro"/>
</dbReference>
<dbReference type="Pfam" id="PF13401">
    <property type="entry name" value="AAA_22"/>
    <property type="match status" value="1"/>
</dbReference>
<dbReference type="PROSITE" id="PS50943">
    <property type="entry name" value="HTH_CROC1"/>
    <property type="match status" value="1"/>
</dbReference>
<accession>A0AAW8CN81</accession>
<evidence type="ECO:0000259" key="2">
    <source>
        <dbReference type="PROSITE" id="PS50943"/>
    </source>
</evidence>
<dbReference type="Proteomes" id="UP001230466">
    <property type="component" value="Unassembled WGS sequence"/>
</dbReference>
<keyword evidence="1" id="KW-0175">Coiled coil</keyword>
<dbReference type="Pfam" id="PF09077">
    <property type="entry name" value="Phage-MuB_C"/>
    <property type="match status" value="1"/>
</dbReference>
<dbReference type="SUPFAM" id="SSF52540">
    <property type="entry name" value="P-loop containing nucleoside triphosphate hydrolases"/>
    <property type="match status" value="1"/>
</dbReference>
<dbReference type="CDD" id="cd00093">
    <property type="entry name" value="HTH_XRE"/>
    <property type="match status" value="1"/>
</dbReference>
<dbReference type="InterPro" id="IPR001387">
    <property type="entry name" value="Cro/C1-type_HTH"/>
</dbReference>
<dbReference type="SUPFAM" id="SSF47413">
    <property type="entry name" value="lambda repressor-like DNA-binding domains"/>
    <property type="match status" value="1"/>
</dbReference>
<dbReference type="AlphaFoldDB" id="A0AAW8CN81"/>
<feature type="domain" description="HTH cro/C1-type" evidence="2">
    <location>
        <begin position="7"/>
        <end position="48"/>
    </location>
</feature>
<dbReference type="InterPro" id="IPR027417">
    <property type="entry name" value="P-loop_NTPase"/>
</dbReference>
<evidence type="ECO:0000313" key="4">
    <source>
        <dbReference type="Proteomes" id="UP001230466"/>
    </source>
</evidence>
<dbReference type="SUPFAM" id="SSF47681">
    <property type="entry name" value="C-terminal domain of B transposition protein"/>
    <property type="match status" value="1"/>
</dbReference>
<organism evidence="3 4">
    <name type="scientific">Pasteurella atlantica</name>
    <dbReference type="NCBI Taxonomy" id="2827233"/>
    <lineage>
        <taxon>Bacteria</taxon>
        <taxon>Pseudomonadati</taxon>
        <taxon>Pseudomonadota</taxon>
        <taxon>Gammaproteobacteria</taxon>
        <taxon>Pasteurellales</taxon>
        <taxon>Pasteurellaceae</taxon>
        <taxon>Pasteurella</taxon>
    </lineage>
</organism>
<comment type="caution">
    <text evidence="3">The sequence shown here is derived from an EMBL/GenBank/DDBJ whole genome shotgun (WGS) entry which is preliminary data.</text>
</comment>
<evidence type="ECO:0000313" key="3">
    <source>
        <dbReference type="EMBL" id="MDP8187307.1"/>
    </source>
</evidence>
<sequence length="306" mass="33714">MNLIAKIRQHIEDTNISQSKLAKEIGVTSGLMSSYLNGNYKGNIENVENKINEYFERFQKLSQEFIEAPEFIETSTSKQIFKALDFSRIANCINVIYGASGVGKTKALQQYAQQSTNVWLITASPSRASLSEILYELALEIGIGDAPKRKGSSARLIRKKLMNTNGLVIIDEADHLPYDALEELRIMQEETNIGLVLVGNDKVYNRLRGGSHQAHEFARLWSRIAKRINIQKCKKGDIQAIANAWGLVDDTEAMTVMSEIATKGGGLRSLTQTLRLAGMAAKGSGIAITTDLIIAAHNDLQGTNNV</sequence>
<dbReference type="Gene3D" id="1.10.1180.10">
    <property type="entry name" value="B transposition protein, C-terminal domain"/>
    <property type="match status" value="1"/>
</dbReference>